<evidence type="ECO:0000256" key="2">
    <source>
        <dbReference type="ARBA" id="ARBA00023002"/>
    </source>
</evidence>
<dbReference type="SUPFAM" id="SSF51735">
    <property type="entry name" value="NAD(P)-binding Rossmann-fold domains"/>
    <property type="match status" value="1"/>
</dbReference>
<dbReference type="Pfam" id="PF00106">
    <property type="entry name" value="adh_short"/>
    <property type="match status" value="1"/>
</dbReference>
<proteinExistence type="inferred from homology"/>
<sequence length="266" mass="29786">MRNKHSLKNQIVAVTGASRGVGKQIAIDVARFEGIPLLIARSAEKLKEVQQEIKDQTNIEAPIYIGDIGNYEDVHRVFKNIDEKFPHIDVLINNAGFGIFDMFKDAKLKDIENMFQVNVFGMMYCTKQVLPKMIAQNKGHIINISSQAGKLATPKSSGYAASKHAVLGFSNSLRLELKKTNIFVTTVNPGPMKTSFFEIADQSGSYMKNIEKYMLSPAVVAREIVKTIEKPKREINLPKWMEAGSKLYQLMPSVVEKVAGQAFYKK</sequence>
<dbReference type="PIRSF" id="PIRSF000126">
    <property type="entry name" value="11-beta-HSD1"/>
    <property type="match status" value="1"/>
</dbReference>
<organism evidence="4 5">
    <name type="scientific">Bacillus taeanensis</name>
    <dbReference type="NCBI Taxonomy" id="273032"/>
    <lineage>
        <taxon>Bacteria</taxon>
        <taxon>Bacillati</taxon>
        <taxon>Bacillota</taxon>
        <taxon>Bacilli</taxon>
        <taxon>Bacillales</taxon>
        <taxon>Bacillaceae</taxon>
        <taxon>Bacillus</taxon>
    </lineage>
</organism>
<dbReference type="GO" id="GO:0016020">
    <property type="term" value="C:membrane"/>
    <property type="evidence" value="ECO:0007669"/>
    <property type="project" value="TreeGrafter"/>
</dbReference>
<evidence type="ECO:0000256" key="3">
    <source>
        <dbReference type="RuleBase" id="RU000363"/>
    </source>
</evidence>
<keyword evidence="2" id="KW-0560">Oxidoreductase</keyword>
<dbReference type="PANTHER" id="PTHR44196:SF1">
    <property type="entry name" value="DEHYDROGENASE_REDUCTASE SDR FAMILY MEMBER 7B"/>
    <property type="match status" value="1"/>
</dbReference>
<comment type="similarity">
    <text evidence="1 3">Belongs to the short-chain dehydrogenases/reductases (SDR) family.</text>
</comment>
<dbReference type="PANTHER" id="PTHR44196">
    <property type="entry name" value="DEHYDROGENASE/REDUCTASE SDR FAMILY MEMBER 7B"/>
    <property type="match status" value="1"/>
</dbReference>
<protein>
    <submittedName>
        <fullName evidence="4">Oxidoreductase</fullName>
    </submittedName>
</protein>
<dbReference type="EMBL" id="QOCW01000005">
    <property type="protein sequence ID" value="RBW70391.1"/>
    <property type="molecule type" value="Genomic_DNA"/>
</dbReference>
<dbReference type="InterPro" id="IPR020904">
    <property type="entry name" value="Sc_DH/Rdtase_CS"/>
</dbReference>
<accession>A0A366Y2F3</accession>
<evidence type="ECO:0000313" key="5">
    <source>
        <dbReference type="Proteomes" id="UP000253314"/>
    </source>
</evidence>
<keyword evidence="5" id="KW-1185">Reference proteome</keyword>
<dbReference type="PROSITE" id="PS00061">
    <property type="entry name" value="ADH_SHORT"/>
    <property type="match status" value="1"/>
</dbReference>
<dbReference type="GO" id="GO:0016491">
    <property type="term" value="F:oxidoreductase activity"/>
    <property type="evidence" value="ECO:0007669"/>
    <property type="project" value="UniProtKB-KW"/>
</dbReference>
<evidence type="ECO:0000313" key="4">
    <source>
        <dbReference type="EMBL" id="RBW70391.1"/>
    </source>
</evidence>
<dbReference type="Gene3D" id="3.40.50.720">
    <property type="entry name" value="NAD(P)-binding Rossmann-like Domain"/>
    <property type="match status" value="1"/>
</dbReference>
<dbReference type="AlphaFoldDB" id="A0A366Y2F3"/>
<dbReference type="InterPro" id="IPR036291">
    <property type="entry name" value="NAD(P)-bd_dom_sf"/>
</dbReference>
<evidence type="ECO:0000256" key="1">
    <source>
        <dbReference type="ARBA" id="ARBA00006484"/>
    </source>
</evidence>
<dbReference type="OrthoDB" id="9793345at2"/>
<reference evidence="4 5" key="1">
    <citation type="submission" date="2018-07" db="EMBL/GenBank/DDBJ databases">
        <title>Lottiidibacillus patelloidae gen. nov., sp. nov., isolated from the intestinal tract of a marine limpet and the reclassification of B. taeanensis BH030017T, B. algicola KMM 3737T and B. hwajinpoensis SW-72T as genus Lottiidibacillus.</title>
        <authorList>
            <person name="Liu R."/>
            <person name="Huang Z."/>
        </authorList>
    </citation>
    <scope>NUCLEOTIDE SEQUENCE [LARGE SCALE GENOMIC DNA]</scope>
    <source>
        <strain evidence="4 5">BH030017</strain>
    </source>
</reference>
<name>A0A366Y2F3_9BACI</name>
<dbReference type="PRINTS" id="PR00080">
    <property type="entry name" value="SDRFAMILY"/>
</dbReference>
<dbReference type="InterPro" id="IPR002347">
    <property type="entry name" value="SDR_fam"/>
</dbReference>
<gene>
    <name evidence="4" type="ORF">DS031_07450</name>
</gene>
<dbReference type="Proteomes" id="UP000253314">
    <property type="component" value="Unassembled WGS sequence"/>
</dbReference>
<dbReference type="PRINTS" id="PR00081">
    <property type="entry name" value="GDHRDH"/>
</dbReference>
<dbReference type="RefSeq" id="WP_113805298.1">
    <property type="nucleotide sequence ID" value="NZ_QOCW01000005.1"/>
</dbReference>
<comment type="caution">
    <text evidence="4">The sequence shown here is derived from an EMBL/GenBank/DDBJ whole genome shotgun (WGS) entry which is preliminary data.</text>
</comment>